<feature type="non-terminal residue" evidence="2">
    <location>
        <position position="96"/>
    </location>
</feature>
<name>K1TFA2_9ZZZZ</name>
<evidence type="ECO:0000313" key="2">
    <source>
        <dbReference type="EMBL" id="EKC71837.1"/>
    </source>
</evidence>
<dbReference type="AlphaFoldDB" id="K1TFA2"/>
<dbReference type="PANTHER" id="PTHR30636:SF3">
    <property type="entry name" value="UPF0701 PROTEIN YICC"/>
    <property type="match status" value="1"/>
</dbReference>
<comment type="caution">
    <text evidence="2">The sequence shown here is derived from an EMBL/GenBank/DDBJ whole genome shotgun (WGS) entry which is preliminary data.</text>
</comment>
<organism evidence="2">
    <name type="scientific">human gut metagenome</name>
    <dbReference type="NCBI Taxonomy" id="408170"/>
    <lineage>
        <taxon>unclassified sequences</taxon>
        <taxon>metagenomes</taxon>
        <taxon>organismal metagenomes</taxon>
    </lineage>
</organism>
<feature type="domain" description="Endoribonuclease YicC-like N-terminal" evidence="1">
    <location>
        <begin position="2"/>
        <end position="95"/>
    </location>
</feature>
<gene>
    <name evidence="2" type="ORF">OBE_03194</name>
</gene>
<protein>
    <submittedName>
        <fullName evidence="2">Protein containing YicC-like protein</fullName>
    </submittedName>
</protein>
<dbReference type="Pfam" id="PF03755">
    <property type="entry name" value="YicC-like_N"/>
    <property type="match status" value="1"/>
</dbReference>
<dbReference type="InterPro" id="IPR013527">
    <property type="entry name" value="YicC-like_N"/>
</dbReference>
<dbReference type="InterPro" id="IPR005229">
    <property type="entry name" value="YicC/YloC-like"/>
</dbReference>
<evidence type="ECO:0000259" key="1">
    <source>
        <dbReference type="Pfam" id="PF03755"/>
    </source>
</evidence>
<accession>K1TFA2</accession>
<dbReference type="PANTHER" id="PTHR30636">
    <property type="entry name" value="UPF0701 PROTEIN YICC"/>
    <property type="match status" value="1"/>
</dbReference>
<reference evidence="2" key="1">
    <citation type="journal article" date="2013" name="Environ. Microbiol.">
        <title>Microbiota from the distal guts of lean and obese adolescents exhibit partial functional redundancy besides clear differences in community structure.</title>
        <authorList>
            <person name="Ferrer M."/>
            <person name="Ruiz A."/>
            <person name="Lanza F."/>
            <person name="Haange S.B."/>
            <person name="Oberbach A."/>
            <person name="Till H."/>
            <person name="Bargiela R."/>
            <person name="Campoy C."/>
            <person name="Segura M.T."/>
            <person name="Richter M."/>
            <person name="von Bergen M."/>
            <person name="Seifert J."/>
            <person name="Suarez A."/>
        </authorList>
    </citation>
    <scope>NUCLEOTIDE SEQUENCE</scope>
</reference>
<dbReference type="EMBL" id="AJWZ01002120">
    <property type="protein sequence ID" value="EKC71837.1"/>
    <property type="molecule type" value="Genomic_DNA"/>
</dbReference>
<proteinExistence type="predicted"/>
<sequence>MIKSMTGYGKSEQTIDSLNVTVEIKSVNHRYFEFSARVPREYGFLEEKLKKYCNSLITRGKVECYVSVEDLEEREMEVNVNETLAAGYVKALKELS</sequence>
<dbReference type="GO" id="GO:0004521">
    <property type="term" value="F:RNA endonuclease activity"/>
    <property type="evidence" value="ECO:0007669"/>
    <property type="project" value="InterPro"/>
</dbReference>